<dbReference type="SUPFAM" id="SSF111384">
    <property type="entry name" value="OmpH-like"/>
    <property type="match status" value="1"/>
</dbReference>
<evidence type="ECO:0000313" key="2">
    <source>
        <dbReference type="EMBL" id="SFV84989.1"/>
    </source>
</evidence>
<gene>
    <name evidence="1" type="ORF">MNB_SUP05-13-281</name>
    <name evidence="2" type="ORF">MNB_SUP05-7-801</name>
</gene>
<dbReference type="Gene3D" id="3.30.910.20">
    <property type="entry name" value="Skp domain"/>
    <property type="match status" value="1"/>
</dbReference>
<dbReference type="Pfam" id="PF03938">
    <property type="entry name" value="OmpH"/>
    <property type="match status" value="1"/>
</dbReference>
<evidence type="ECO:0000313" key="1">
    <source>
        <dbReference type="EMBL" id="SFV81101.1"/>
    </source>
</evidence>
<proteinExistence type="predicted"/>
<accession>A0A1W1DTH6</accession>
<dbReference type="EMBL" id="FPHW01000182">
    <property type="protein sequence ID" value="SFV84989.1"/>
    <property type="molecule type" value="Genomic_DNA"/>
</dbReference>
<dbReference type="AlphaFoldDB" id="A0A1W1DTH6"/>
<dbReference type="InterPro" id="IPR005632">
    <property type="entry name" value="Chaperone_Skp"/>
</dbReference>
<sequence length="74" mass="8672">MERQLTQRAAALKKQLELKNFQELGKIQDLINQIIKEVAQEEGFDLILYQQVAYASKRINITPIISQKLRLLFE</sequence>
<organism evidence="2">
    <name type="scientific">hydrothermal vent metagenome</name>
    <dbReference type="NCBI Taxonomy" id="652676"/>
    <lineage>
        <taxon>unclassified sequences</taxon>
        <taxon>metagenomes</taxon>
        <taxon>ecological metagenomes</taxon>
    </lineage>
</organism>
<protein>
    <submittedName>
        <fullName evidence="2">Uncharacterized protein</fullName>
    </submittedName>
</protein>
<dbReference type="GO" id="GO:0051082">
    <property type="term" value="F:unfolded protein binding"/>
    <property type="evidence" value="ECO:0007669"/>
    <property type="project" value="InterPro"/>
</dbReference>
<dbReference type="InterPro" id="IPR024930">
    <property type="entry name" value="Skp_dom_sf"/>
</dbReference>
<reference evidence="2" key="1">
    <citation type="submission" date="2016-10" db="EMBL/GenBank/DDBJ databases">
        <authorList>
            <person name="de Groot N.N."/>
        </authorList>
    </citation>
    <scope>NUCLEOTIDE SEQUENCE</scope>
</reference>
<dbReference type="EMBL" id="FPHU01000132">
    <property type="protein sequence ID" value="SFV81101.1"/>
    <property type="molecule type" value="Genomic_DNA"/>
</dbReference>
<name>A0A1W1DTH6_9ZZZZ</name>